<keyword evidence="4" id="KW-0808">Transferase</keyword>
<dbReference type="PROSITE" id="PS00108">
    <property type="entry name" value="PROTEIN_KINASE_ST"/>
    <property type="match status" value="1"/>
</dbReference>
<dbReference type="AlphaFoldDB" id="A0A8I6RRU0"/>
<evidence type="ECO:0000313" key="14">
    <source>
        <dbReference type="Proteomes" id="UP000494040"/>
    </source>
</evidence>
<keyword evidence="5 10" id="KW-0547">Nucleotide-binding</keyword>
<evidence type="ECO:0000259" key="12">
    <source>
        <dbReference type="PROSITE" id="PS50011"/>
    </source>
</evidence>
<dbReference type="Proteomes" id="UP000494040">
    <property type="component" value="Unassembled WGS sequence"/>
</dbReference>
<dbReference type="OrthoDB" id="539158at2759"/>
<comment type="similarity">
    <text evidence="1">Belongs to the protein kinase superfamily. CAMK Ser/Thr protein kinase family. NIM1 subfamily.</text>
</comment>
<dbReference type="EnsemblMetazoa" id="XM_014395775.2">
    <property type="protein sequence ID" value="XP_014251261.1"/>
    <property type="gene ID" value="LOC106667684"/>
</dbReference>
<dbReference type="PANTHER" id="PTHR24346">
    <property type="entry name" value="MAP/MICROTUBULE AFFINITY-REGULATING KINASE"/>
    <property type="match status" value="1"/>
</dbReference>
<evidence type="ECO:0000313" key="13">
    <source>
        <dbReference type="EnsemblMetazoa" id="XP_014251261.1"/>
    </source>
</evidence>
<keyword evidence="3 11" id="KW-0723">Serine/threonine-protein kinase</keyword>
<proteinExistence type="inferred from homology"/>
<evidence type="ECO:0000256" key="2">
    <source>
        <dbReference type="ARBA" id="ARBA00012513"/>
    </source>
</evidence>
<dbReference type="InterPro" id="IPR017441">
    <property type="entry name" value="Protein_kinase_ATP_BS"/>
</dbReference>
<dbReference type="OMA" id="GYTCKVG"/>
<dbReference type="InterPro" id="IPR011009">
    <property type="entry name" value="Kinase-like_dom_sf"/>
</dbReference>
<dbReference type="InterPro" id="IPR008271">
    <property type="entry name" value="Ser/Thr_kinase_AS"/>
</dbReference>
<feature type="domain" description="Protein kinase" evidence="12">
    <location>
        <begin position="54"/>
        <end position="310"/>
    </location>
</feature>
<dbReference type="Pfam" id="PF00069">
    <property type="entry name" value="Pkinase"/>
    <property type="match status" value="1"/>
</dbReference>
<dbReference type="GO" id="GO:0004674">
    <property type="term" value="F:protein serine/threonine kinase activity"/>
    <property type="evidence" value="ECO:0007669"/>
    <property type="project" value="UniProtKB-KW"/>
</dbReference>
<name>A0A8I6RRU0_CIMLE</name>
<dbReference type="PROSITE" id="PS00107">
    <property type="entry name" value="PROTEIN_KINASE_ATP"/>
    <property type="match status" value="1"/>
</dbReference>
<keyword evidence="6" id="KW-0418">Kinase</keyword>
<dbReference type="FunFam" id="1.10.510.10:FF:000301">
    <property type="entry name" value="Serine/threonine-protein kinase Chk1"/>
    <property type="match status" value="1"/>
</dbReference>
<dbReference type="GO" id="GO:0005524">
    <property type="term" value="F:ATP binding"/>
    <property type="evidence" value="ECO:0007669"/>
    <property type="project" value="UniProtKB-UniRule"/>
</dbReference>
<evidence type="ECO:0000256" key="1">
    <source>
        <dbReference type="ARBA" id="ARBA00010791"/>
    </source>
</evidence>
<keyword evidence="14" id="KW-1185">Reference proteome</keyword>
<protein>
    <recommendedName>
        <fullName evidence="2">non-specific serine/threonine protein kinase</fullName>
        <ecNumber evidence="2">2.7.11.1</ecNumber>
    </recommendedName>
</protein>
<dbReference type="Gene3D" id="1.10.510.10">
    <property type="entry name" value="Transferase(Phosphotransferase) domain 1"/>
    <property type="match status" value="1"/>
</dbReference>
<feature type="binding site" evidence="10">
    <location>
        <position position="83"/>
    </location>
    <ligand>
        <name>ATP</name>
        <dbReference type="ChEBI" id="CHEBI:30616"/>
    </ligand>
</feature>
<dbReference type="SUPFAM" id="SSF56112">
    <property type="entry name" value="Protein kinase-like (PK-like)"/>
    <property type="match status" value="1"/>
</dbReference>
<accession>A0A8I6RRU0</accession>
<evidence type="ECO:0000256" key="8">
    <source>
        <dbReference type="ARBA" id="ARBA00047899"/>
    </source>
</evidence>
<gene>
    <name evidence="13" type="primary">106667684</name>
</gene>
<evidence type="ECO:0000256" key="9">
    <source>
        <dbReference type="ARBA" id="ARBA00048679"/>
    </source>
</evidence>
<evidence type="ECO:0000256" key="4">
    <source>
        <dbReference type="ARBA" id="ARBA00022679"/>
    </source>
</evidence>
<comment type="catalytic activity">
    <reaction evidence="8">
        <text>L-threonyl-[protein] + ATP = O-phospho-L-threonyl-[protein] + ADP + H(+)</text>
        <dbReference type="Rhea" id="RHEA:46608"/>
        <dbReference type="Rhea" id="RHEA-COMP:11060"/>
        <dbReference type="Rhea" id="RHEA-COMP:11605"/>
        <dbReference type="ChEBI" id="CHEBI:15378"/>
        <dbReference type="ChEBI" id="CHEBI:30013"/>
        <dbReference type="ChEBI" id="CHEBI:30616"/>
        <dbReference type="ChEBI" id="CHEBI:61977"/>
        <dbReference type="ChEBI" id="CHEBI:456216"/>
        <dbReference type="EC" id="2.7.11.1"/>
    </reaction>
</comment>
<dbReference type="PROSITE" id="PS50011">
    <property type="entry name" value="PROTEIN_KINASE_DOM"/>
    <property type="match status" value="1"/>
</dbReference>
<evidence type="ECO:0000256" key="11">
    <source>
        <dbReference type="RuleBase" id="RU000304"/>
    </source>
</evidence>
<dbReference type="EC" id="2.7.11.1" evidence="2"/>
<dbReference type="GO" id="GO:0005737">
    <property type="term" value="C:cytoplasm"/>
    <property type="evidence" value="ECO:0007669"/>
    <property type="project" value="TreeGrafter"/>
</dbReference>
<reference evidence="13" key="1">
    <citation type="submission" date="2022-01" db="UniProtKB">
        <authorList>
            <consortium name="EnsemblMetazoa"/>
        </authorList>
    </citation>
    <scope>IDENTIFICATION</scope>
</reference>
<sequence>MVELYRRASQTLQPVDSFHRTKSRVDPLAFKYLKLGITFNVKGSIHTMDFVENWVITQTLGEGAYGEVKLVTNKSTGENVAMKVINSSLDPEIRRAVLKEIGIHKILKSPHIIRFYGNRSENGIDYIFMEYAPHGELFDRIEPDVGMSTNDAQKFMMQLLNGVEYLHSRGIAHRDIKPENLLLDEKDNLKISDFGLATLFRSHGKERPLDKKCGTLPYVAPEVLHRPYAAQPADVWSCGIVLVAMLAGELPWDKADVDCVDYQMWLKGDYTNHSPWTKLDTLPLSLLRHILAASPSSRYTIAQIRNNRWFTQSSKGENRKSSKMLKKDEVKPECKLVSFSQDLAVLKNESDVEISMFLSQPTSIQNMLLSTQLINTQSPSPQNCLQKLVRRMTRFMVNGGLSEATLELTTTLEKLALAWKPTTKNLITVNTVDRRKAQLIFKVNIIETPFGTLLDFRLSRGCGLEFKRHFVCIRTELKELIISHTTY</sequence>
<evidence type="ECO:0000256" key="7">
    <source>
        <dbReference type="ARBA" id="ARBA00022840"/>
    </source>
</evidence>
<dbReference type="KEGG" id="clec:106667684"/>
<dbReference type="GO" id="GO:0035556">
    <property type="term" value="P:intracellular signal transduction"/>
    <property type="evidence" value="ECO:0007669"/>
    <property type="project" value="TreeGrafter"/>
</dbReference>
<dbReference type="SMART" id="SM00220">
    <property type="entry name" value="S_TKc"/>
    <property type="match status" value="1"/>
</dbReference>
<evidence type="ECO:0000256" key="10">
    <source>
        <dbReference type="PROSITE-ProRule" id="PRU10141"/>
    </source>
</evidence>
<comment type="catalytic activity">
    <reaction evidence="9">
        <text>L-seryl-[protein] + ATP = O-phospho-L-seryl-[protein] + ADP + H(+)</text>
        <dbReference type="Rhea" id="RHEA:17989"/>
        <dbReference type="Rhea" id="RHEA-COMP:9863"/>
        <dbReference type="Rhea" id="RHEA-COMP:11604"/>
        <dbReference type="ChEBI" id="CHEBI:15378"/>
        <dbReference type="ChEBI" id="CHEBI:29999"/>
        <dbReference type="ChEBI" id="CHEBI:30616"/>
        <dbReference type="ChEBI" id="CHEBI:83421"/>
        <dbReference type="ChEBI" id="CHEBI:456216"/>
        <dbReference type="EC" id="2.7.11.1"/>
    </reaction>
</comment>
<organism evidence="13 14">
    <name type="scientific">Cimex lectularius</name>
    <name type="common">Bed bug</name>
    <name type="synonym">Acanthia lectularia</name>
    <dbReference type="NCBI Taxonomy" id="79782"/>
    <lineage>
        <taxon>Eukaryota</taxon>
        <taxon>Metazoa</taxon>
        <taxon>Ecdysozoa</taxon>
        <taxon>Arthropoda</taxon>
        <taxon>Hexapoda</taxon>
        <taxon>Insecta</taxon>
        <taxon>Pterygota</taxon>
        <taxon>Neoptera</taxon>
        <taxon>Paraneoptera</taxon>
        <taxon>Hemiptera</taxon>
        <taxon>Heteroptera</taxon>
        <taxon>Panheteroptera</taxon>
        <taxon>Cimicomorpha</taxon>
        <taxon>Cimicidae</taxon>
        <taxon>Cimex</taxon>
    </lineage>
</organism>
<dbReference type="PANTHER" id="PTHR24346:SF107">
    <property type="entry name" value="SERINE_THREONINE-PROTEIN KINASE CHK1"/>
    <property type="match status" value="1"/>
</dbReference>
<evidence type="ECO:0000256" key="6">
    <source>
        <dbReference type="ARBA" id="ARBA00022777"/>
    </source>
</evidence>
<dbReference type="InterPro" id="IPR000719">
    <property type="entry name" value="Prot_kinase_dom"/>
</dbReference>
<keyword evidence="7 10" id="KW-0067">ATP-binding</keyword>
<evidence type="ECO:0000256" key="3">
    <source>
        <dbReference type="ARBA" id="ARBA00022527"/>
    </source>
</evidence>
<evidence type="ECO:0000256" key="5">
    <source>
        <dbReference type="ARBA" id="ARBA00022741"/>
    </source>
</evidence>